<gene>
    <name evidence="1" type="ORF">KIN20_031105</name>
</gene>
<protein>
    <submittedName>
        <fullName evidence="1">Uncharacterized protein</fullName>
    </submittedName>
</protein>
<reference evidence="1" key="1">
    <citation type="submission" date="2021-06" db="EMBL/GenBank/DDBJ databases">
        <title>Parelaphostrongylus tenuis whole genome reference sequence.</title>
        <authorList>
            <person name="Garwood T.J."/>
            <person name="Larsen P.A."/>
            <person name="Fountain-Jones N.M."/>
            <person name="Garbe J.R."/>
            <person name="Macchietto M.G."/>
            <person name="Kania S.A."/>
            <person name="Gerhold R.W."/>
            <person name="Richards J.E."/>
            <person name="Wolf T.M."/>
        </authorList>
    </citation>
    <scope>NUCLEOTIDE SEQUENCE</scope>
    <source>
        <strain evidence="1">MNPRO001-30</strain>
        <tissue evidence="1">Meninges</tissue>
    </source>
</reference>
<evidence type="ECO:0000313" key="2">
    <source>
        <dbReference type="Proteomes" id="UP001196413"/>
    </source>
</evidence>
<sequence length="75" mass="8651">MLVSFSPALPRNSAVIYRSMRLKLQQVLFYWDIFKSLGGSREDTVFDNIDDEYDGLVEYLHVSVMKTESLKATKS</sequence>
<dbReference type="Proteomes" id="UP001196413">
    <property type="component" value="Unassembled WGS sequence"/>
</dbReference>
<evidence type="ECO:0000313" key="1">
    <source>
        <dbReference type="EMBL" id="KAJ1369616.1"/>
    </source>
</evidence>
<name>A0AAD5R4W5_PARTN</name>
<accession>A0AAD5R4W5</accession>
<keyword evidence="2" id="KW-1185">Reference proteome</keyword>
<organism evidence="1 2">
    <name type="scientific">Parelaphostrongylus tenuis</name>
    <name type="common">Meningeal worm</name>
    <dbReference type="NCBI Taxonomy" id="148309"/>
    <lineage>
        <taxon>Eukaryota</taxon>
        <taxon>Metazoa</taxon>
        <taxon>Ecdysozoa</taxon>
        <taxon>Nematoda</taxon>
        <taxon>Chromadorea</taxon>
        <taxon>Rhabditida</taxon>
        <taxon>Rhabditina</taxon>
        <taxon>Rhabditomorpha</taxon>
        <taxon>Strongyloidea</taxon>
        <taxon>Metastrongylidae</taxon>
        <taxon>Parelaphostrongylus</taxon>
    </lineage>
</organism>
<dbReference type="AlphaFoldDB" id="A0AAD5R4W5"/>
<comment type="caution">
    <text evidence="1">The sequence shown here is derived from an EMBL/GenBank/DDBJ whole genome shotgun (WGS) entry which is preliminary data.</text>
</comment>
<dbReference type="EMBL" id="JAHQIW010006623">
    <property type="protein sequence ID" value="KAJ1369616.1"/>
    <property type="molecule type" value="Genomic_DNA"/>
</dbReference>
<proteinExistence type="predicted"/>